<accession>A0AAW2UFU7</accession>
<dbReference type="AlphaFoldDB" id="A0AAW2UFU7"/>
<gene>
    <name evidence="1" type="ORF">Slati_3457500</name>
</gene>
<organism evidence="1">
    <name type="scientific">Sesamum latifolium</name>
    <dbReference type="NCBI Taxonomy" id="2727402"/>
    <lineage>
        <taxon>Eukaryota</taxon>
        <taxon>Viridiplantae</taxon>
        <taxon>Streptophyta</taxon>
        <taxon>Embryophyta</taxon>
        <taxon>Tracheophyta</taxon>
        <taxon>Spermatophyta</taxon>
        <taxon>Magnoliopsida</taxon>
        <taxon>eudicotyledons</taxon>
        <taxon>Gunneridae</taxon>
        <taxon>Pentapetalae</taxon>
        <taxon>asterids</taxon>
        <taxon>lamiids</taxon>
        <taxon>Lamiales</taxon>
        <taxon>Pedaliaceae</taxon>
        <taxon>Sesamum</taxon>
    </lineage>
</organism>
<evidence type="ECO:0000313" key="1">
    <source>
        <dbReference type="EMBL" id="KAL0416256.1"/>
    </source>
</evidence>
<proteinExistence type="predicted"/>
<sequence>MLSMSDLRHRLVSGSAVFSAELTRSILQSPLVPHQLLDVVFHSKLPPSQLPKLRCIQLPWWNPLWYPAWNSSKRPHHIKLEYKTRLGFGIIIIRLEASVAIAFQYQFTTTVNQETYLSPLQVLKALDRAPVRLPGACLISARYAQSVSDIGPGTLDSILNASYG</sequence>
<protein>
    <submittedName>
        <fullName evidence="1">Uncharacterized protein</fullName>
    </submittedName>
</protein>
<name>A0AAW2UFU7_9LAMI</name>
<comment type="caution">
    <text evidence="1">The sequence shown here is derived from an EMBL/GenBank/DDBJ whole genome shotgun (WGS) entry which is preliminary data.</text>
</comment>
<reference evidence="1" key="1">
    <citation type="submission" date="2020-06" db="EMBL/GenBank/DDBJ databases">
        <authorList>
            <person name="Li T."/>
            <person name="Hu X."/>
            <person name="Zhang T."/>
            <person name="Song X."/>
            <person name="Zhang H."/>
            <person name="Dai N."/>
            <person name="Sheng W."/>
            <person name="Hou X."/>
            <person name="Wei L."/>
        </authorList>
    </citation>
    <scope>NUCLEOTIDE SEQUENCE</scope>
    <source>
        <strain evidence="1">KEN1</strain>
        <tissue evidence="1">Leaf</tissue>
    </source>
</reference>
<dbReference type="EMBL" id="JACGWN010000012">
    <property type="protein sequence ID" value="KAL0416256.1"/>
    <property type="molecule type" value="Genomic_DNA"/>
</dbReference>
<reference evidence="1" key="2">
    <citation type="journal article" date="2024" name="Plant">
        <title>Genomic evolution and insights into agronomic trait innovations of Sesamum species.</title>
        <authorList>
            <person name="Miao H."/>
            <person name="Wang L."/>
            <person name="Qu L."/>
            <person name="Liu H."/>
            <person name="Sun Y."/>
            <person name="Le M."/>
            <person name="Wang Q."/>
            <person name="Wei S."/>
            <person name="Zheng Y."/>
            <person name="Lin W."/>
            <person name="Duan Y."/>
            <person name="Cao H."/>
            <person name="Xiong S."/>
            <person name="Wang X."/>
            <person name="Wei L."/>
            <person name="Li C."/>
            <person name="Ma Q."/>
            <person name="Ju M."/>
            <person name="Zhao R."/>
            <person name="Li G."/>
            <person name="Mu C."/>
            <person name="Tian Q."/>
            <person name="Mei H."/>
            <person name="Zhang T."/>
            <person name="Gao T."/>
            <person name="Zhang H."/>
        </authorList>
    </citation>
    <scope>NUCLEOTIDE SEQUENCE</scope>
    <source>
        <strain evidence="1">KEN1</strain>
    </source>
</reference>